<feature type="region of interest" description="Disordered" evidence="1">
    <location>
        <begin position="35"/>
        <end position="57"/>
    </location>
</feature>
<evidence type="ECO:0000313" key="3">
    <source>
        <dbReference type="Proteomes" id="UP000598271"/>
    </source>
</evidence>
<dbReference type="AlphaFoldDB" id="A0A8J3D2S9"/>
<sequence>MNTTSPKKTKKQDEEIFIQDECGDTLWDAVLAQPHLNQTVREEQPAKDPKRNSKPKN</sequence>
<dbReference type="Proteomes" id="UP000598271">
    <property type="component" value="Unassembled WGS sequence"/>
</dbReference>
<reference evidence="2 3" key="1">
    <citation type="journal article" date="2014" name="Int. J. Syst. Evol. Microbiol.">
        <title>Complete genome sequence of Corynebacterium casei LMG S-19264T (=DSM 44701T), isolated from a smear-ripened cheese.</title>
        <authorList>
            <consortium name="US DOE Joint Genome Institute (JGI-PGF)"/>
            <person name="Walter F."/>
            <person name="Albersmeier A."/>
            <person name="Kalinowski J."/>
            <person name="Ruckert C."/>
        </authorList>
    </citation>
    <scope>NUCLEOTIDE SEQUENCE [LARGE SCALE GENOMIC DNA]</scope>
    <source>
        <strain evidence="2 3">KCTC 12866</strain>
    </source>
</reference>
<dbReference type="RefSeq" id="WP_189563495.1">
    <property type="nucleotide sequence ID" value="NZ_BMXF01000001.1"/>
</dbReference>
<keyword evidence="3" id="KW-1185">Reference proteome</keyword>
<evidence type="ECO:0000313" key="2">
    <source>
        <dbReference type="EMBL" id="GHB60522.1"/>
    </source>
</evidence>
<name>A0A8J3D2S9_9BACT</name>
<gene>
    <name evidence="2" type="ORF">GCM10007390_12810</name>
</gene>
<organism evidence="2 3">
    <name type="scientific">Persicitalea jodogahamensis</name>
    <dbReference type="NCBI Taxonomy" id="402147"/>
    <lineage>
        <taxon>Bacteria</taxon>
        <taxon>Pseudomonadati</taxon>
        <taxon>Bacteroidota</taxon>
        <taxon>Cytophagia</taxon>
        <taxon>Cytophagales</taxon>
        <taxon>Spirosomataceae</taxon>
        <taxon>Persicitalea</taxon>
    </lineage>
</organism>
<feature type="compositionally biased region" description="Basic and acidic residues" evidence="1">
    <location>
        <begin position="40"/>
        <end position="51"/>
    </location>
</feature>
<comment type="caution">
    <text evidence="2">The sequence shown here is derived from an EMBL/GenBank/DDBJ whole genome shotgun (WGS) entry which is preliminary data.</text>
</comment>
<accession>A0A8J3D2S9</accession>
<dbReference type="EMBL" id="BMXF01000001">
    <property type="protein sequence ID" value="GHB60522.1"/>
    <property type="molecule type" value="Genomic_DNA"/>
</dbReference>
<evidence type="ECO:0000256" key="1">
    <source>
        <dbReference type="SAM" id="MobiDB-lite"/>
    </source>
</evidence>
<protein>
    <submittedName>
        <fullName evidence="2">Uncharacterized protein</fullName>
    </submittedName>
</protein>
<proteinExistence type="predicted"/>